<dbReference type="Gene3D" id="1.25.40.10">
    <property type="entry name" value="Tetratricopeptide repeat domain"/>
    <property type="match status" value="3"/>
</dbReference>
<organism evidence="1 2">
    <name type="scientific">Altererythrobacter xiamenensis</name>
    <dbReference type="NCBI Taxonomy" id="1316679"/>
    <lineage>
        <taxon>Bacteria</taxon>
        <taxon>Pseudomonadati</taxon>
        <taxon>Pseudomonadota</taxon>
        <taxon>Alphaproteobacteria</taxon>
        <taxon>Sphingomonadales</taxon>
        <taxon>Erythrobacteraceae</taxon>
        <taxon>Altererythrobacter</taxon>
    </lineage>
</organism>
<dbReference type="InterPro" id="IPR012668">
    <property type="entry name" value="CHP02466"/>
</dbReference>
<dbReference type="AlphaFoldDB" id="A0A1Y6EHS5"/>
<dbReference type="EMBL" id="FXWG01000001">
    <property type="protein sequence ID" value="SMQ62157.1"/>
    <property type="molecule type" value="Genomic_DNA"/>
</dbReference>
<dbReference type="InterPro" id="IPR011990">
    <property type="entry name" value="TPR-like_helical_dom_sf"/>
</dbReference>
<dbReference type="InterPro" id="IPR044624">
    <property type="entry name" value="Mbb1-like"/>
</dbReference>
<keyword evidence="2" id="KW-1185">Reference proteome</keyword>
<dbReference type="Pfam" id="PF13432">
    <property type="entry name" value="TPR_16"/>
    <property type="match status" value="1"/>
</dbReference>
<dbReference type="Gene3D" id="2.60.120.620">
    <property type="entry name" value="q2cbj1_9rhob like domain"/>
    <property type="match status" value="1"/>
</dbReference>
<dbReference type="SMART" id="SM00028">
    <property type="entry name" value="TPR"/>
    <property type="match status" value="4"/>
</dbReference>
<name>A0A1Y6EHS5_9SPHN</name>
<dbReference type="InterPro" id="IPR019734">
    <property type="entry name" value="TPR_rpt"/>
</dbReference>
<dbReference type="GO" id="GO:0003729">
    <property type="term" value="F:mRNA binding"/>
    <property type="evidence" value="ECO:0007669"/>
    <property type="project" value="InterPro"/>
</dbReference>
<dbReference type="SUPFAM" id="SSF48452">
    <property type="entry name" value="TPR-like"/>
    <property type="match status" value="2"/>
</dbReference>
<dbReference type="Pfam" id="PF14559">
    <property type="entry name" value="TPR_19"/>
    <property type="match status" value="1"/>
</dbReference>
<dbReference type="GO" id="GO:0006397">
    <property type="term" value="P:mRNA processing"/>
    <property type="evidence" value="ECO:0007669"/>
    <property type="project" value="InterPro"/>
</dbReference>
<sequence>MIPKDVSDAINSARAMAQKGDLSSARELLSRTLEVHPAQPPLANTAGNLAMRAGDLNAAERLFAQAAQLEPGSAEYAINHAIALQRLGRSAEAISALTPIEEAGRKLPKYCNVRAACERERDNLDQARKWYELSLSADRQNARALHGRARVAIESAEPDARTRFDHALAVNPTEPDLWLGKAQALDVEGEVQGARSIAEQLVQQAPGWADGLKFLAQLKLGAGEEDFTEHYRNAVERVPDAPAIWLDWIGLLGGLDHDAQATEVAAEARRKFPSEPLFALLEAIHAGAAGDDDRAEAIFANVSLGDVNRRVHEARHRIRRGEYERAEVLLNNAIESDRSNIAAWALTGIVWRLTGNPRGDWLHLQDNLFRQLPLEADAGVLEAAIPLLHRLHDNSPLPLSQSLRGGTQTRGRLFARTEPELRRLHRAILETLKRYQSELPEKEVEHPLLRHRDEIWRLEGSWSVRLSGGGDYHTSHIHPQGVVSSALYVERSGEEESEPHAGWLEIGRPPPDLRLDLEPLAVLPPKPGHLTLFPSTLYHGTRSFAAGRRMTVAFDVVPED</sequence>
<protein>
    <submittedName>
        <fullName evidence="1">Flp pilus assembly protein TadD, contains TPR repeats</fullName>
    </submittedName>
</protein>
<dbReference type="PANTHER" id="PTHR44917">
    <property type="entry name" value="PROTEIN HIGH CHLOROPHYLL FLUORESCENT 107"/>
    <property type="match status" value="1"/>
</dbReference>
<dbReference type="Proteomes" id="UP000194420">
    <property type="component" value="Unassembled WGS sequence"/>
</dbReference>
<evidence type="ECO:0000313" key="1">
    <source>
        <dbReference type="EMBL" id="SMQ62157.1"/>
    </source>
</evidence>
<reference evidence="2" key="1">
    <citation type="submission" date="2017-04" db="EMBL/GenBank/DDBJ databases">
        <authorList>
            <person name="Varghese N."/>
            <person name="Submissions S."/>
        </authorList>
    </citation>
    <scope>NUCLEOTIDE SEQUENCE [LARGE SCALE GENOMIC DNA]</scope>
</reference>
<proteinExistence type="predicted"/>
<dbReference type="RefSeq" id="WP_234989915.1">
    <property type="nucleotide sequence ID" value="NZ_FXWG01000001.1"/>
</dbReference>
<dbReference type="Pfam" id="PF13759">
    <property type="entry name" value="2OG-FeII_Oxy_5"/>
    <property type="match status" value="1"/>
</dbReference>
<gene>
    <name evidence="1" type="ORF">SAMN06297468_0660</name>
</gene>
<accession>A0A1Y6EHS5</accession>
<dbReference type="PANTHER" id="PTHR44917:SF1">
    <property type="entry name" value="PROTEIN HIGH CHLOROPHYLL FLUORESCENT 107"/>
    <property type="match status" value="1"/>
</dbReference>
<evidence type="ECO:0000313" key="2">
    <source>
        <dbReference type="Proteomes" id="UP000194420"/>
    </source>
</evidence>